<organism evidence="2 3">
    <name type="scientific">Ralstonia solanacearum (strain UW551)</name>
    <dbReference type="NCBI Taxonomy" id="342110"/>
    <lineage>
        <taxon>Bacteria</taxon>
        <taxon>Pseudomonadati</taxon>
        <taxon>Pseudomonadota</taxon>
        <taxon>Betaproteobacteria</taxon>
        <taxon>Burkholderiales</taxon>
        <taxon>Burkholderiaceae</taxon>
        <taxon>Ralstonia</taxon>
        <taxon>Ralstonia solanacearum species complex</taxon>
    </lineage>
</organism>
<dbReference type="CDD" id="cd03765">
    <property type="entry name" value="proteasome_beta_bacterial"/>
    <property type="match status" value="1"/>
</dbReference>
<name>A0AB33VBS9_RALSU</name>
<proteinExistence type="predicted"/>
<feature type="compositionally biased region" description="Low complexity" evidence="1">
    <location>
        <begin position="278"/>
        <end position="292"/>
    </location>
</feature>
<dbReference type="InterPro" id="IPR029055">
    <property type="entry name" value="Ntn_hydrolases_N"/>
</dbReference>
<dbReference type="EMBL" id="AAKL01000033">
    <property type="protein sequence ID" value="EAP72258.1"/>
    <property type="molecule type" value="Genomic_DNA"/>
</dbReference>
<evidence type="ECO:0008006" key="4">
    <source>
        <dbReference type="Google" id="ProtNLM"/>
    </source>
</evidence>
<feature type="region of interest" description="Disordered" evidence="1">
    <location>
        <begin position="278"/>
        <end position="297"/>
    </location>
</feature>
<evidence type="ECO:0000256" key="1">
    <source>
        <dbReference type="SAM" id="MobiDB-lite"/>
    </source>
</evidence>
<dbReference type="SUPFAM" id="SSF56235">
    <property type="entry name" value="N-terminal nucleophile aminohydrolases (Ntn hydrolases)"/>
    <property type="match status" value="1"/>
</dbReference>
<reference evidence="2 3" key="1">
    <citation type="journal article" date="2006" name="Mol. Plant Microbe Interact.">
        <title>Identification of open reading frames unique to a select agent: Ralstonia solanacearum race 3 biovar 2.</title>
        <authorList>
            <person name="Gabriel D.W."/>
            <person name="Allen C."/>
            <person name="Schell M."/>
            <person name="Denny T.P."/>
            <person name="Greenberg J.T."/>
            <person name="Duan Y.P."/>
            <person name="Flores-Cruz Z."/>
            <person name="Huang Q."/>
            <person name="Clifford J.M."/>
            <person name="Presting G."/>
            <person name="Gonzalez E.T."/>
            <person name="Reddy J."/>
            <person name="Elphinstone J."/>
            <person name="Swanson J."/>
            <person name="Yao J."/>
            <person name="Mulholland V."/>
            <person name="Liu L."/>
            <person name="Farmerie W."/>
            <person name="Patnaikuni M."/>
            <person name="Balogh B."/>
            <person name="Norman D."/>
            <person name="Alvarez A."/>
            <person name="Castillo J.A."/>
            <person name="Jones J."/>
            <person name="Saddler G."/>
            <person name="Walunas T."/>
            <person name="Zhukov A."/>
            <person name="Mikhailova N."/>
        </authorList>
    </citation>
    <scope>NUCLEOTIDE SEQUENCE [LARGE SCALE GENOMIC DNA]</scope>
    <source>
        <strain evidence="2 3">UW551</strain>
    </source>
</reference>
<dbReference type="AlphaFoldDB" id="A0AB33VBS9"/>
<dbReference type="Proteomes" id="UP000005933">
    <property type="component" value="Unassembled WGS sequence"/>
</dbReference>
<evidence type="ECO:0000313" key="3">
    <source>
        <dbReference type="Proteomes" id="UP000005933"/>
    </source>
</evidence>
<accession>A0AB33VBS9</accession>
<gene>
    <name evidence="2" type="ORF">RRSL_01953</name>
</gene>
<comment type="caution">
    <text evidence="2">The sequence shown here is derived from an EMBL/GenBank/DDBJ whole genome shotgun (WGS) entry which is preliminary data.</text>
</comment>
<sequence>MHPNHSIRRSLRPMTYCVAMRLDAGLVFLSDSRTNAGVDAISTFRKMTVFEREGDRVMVLLTAGNLAISQAVRQVLTEARDKPRSLWTARDMFEATTIVGEAVREVYDRDAAALAKAKIDFNVSIIFGGQIGGERPRLFNVYAAGNFIEATPENCYFQIGEAKYGKPIIDRVIRPTQPLDEAAKCALISMDSTLKSNISVGLPLDLLVYEANSLRVTRFVAIDEENPYFAMIRSTWGKRLRQVFAEIEDPDWQTGTHPAHPLRREGHPTAEVEPVRIAPPAAPPAADGAAVPQRAPGPVFEQVGTAQRVAGGPHEPH</sequence>
<evidence type="ECO:0000313" key="2">
    <source>
        <dbReference type="EMBL" id="EAP72258.1"/>
    </source>
</evidence>
<dbReference type="Gene3D" id="3.60.20.10">
    <property type="entry name" value="Glutamine Phosphoribosylpyrophosphate, subunit 1, domain 1"/>
    <property type="match status" value="1"/>
</dbReference>
<protein>
    <recommendedName>
        <fullName evidence="4">Peptidase</fullName>
    </recommendedName>
</protein>